<name>A0A5K1UJL0_ENTHI</name>
<organism evidence="9 10">
    <name type="scientific">Entamoeba histolytica</name>
    <dbReference type="NCBI Taxonomy" id="5759"/>
    <lineage>
        <taxon>Eukaryota</taxon>
        <taxon>Amoebozoa</taxon>
        <taxon>Evosea</taxon>
        <taxon>Archamoebae</taxon>
        <taxon>Mastigamoebida</taxon>
        <taxon>Entamoebidae</taxon>
        <taxon>Entamoeba</taxon>
    </lineage>
</organism>
<evidence type="ECO:0000313" key="10">
    <source>
        <dbReference type="Proteomes" id="UP000078387"/>
    </source>
</evidence>
<gene>
    <name evidence="9" type="ORF">CL6EHI_130900</name>
</gene>
<evidence type="ECO:0000256" key="1">
    <source>
        <dbReference type="ARBA" id="ARBA00004123"/>
    </source>
</evidence>
<dbReference type="VEuPathDB" id="AmoebaDB:KM1_077480"/>
<accession>A0A5K1UJL0</accession>
<protein>
    <recommendedName>
        <fullName evidence="7">Non-structural maintenance of chromosomes element 4</fullName>
    </recommendedName>
</protein>
<proteinExistence type="inferred from homology"/>
<evidence type="ECO:0000256" key="6">
    <source>
        <dbReference type="ARBA" id="ARBA00023242"/>
    </source>
</evidence>
<reference evidence="9 10" key="1">
    <citation type="submission" date="2016-05" db="EMBL/GenBank/DDBJ databases">
        <title>First whole genome sequencing of Entamoeba histolytica HM1:IMSS-clone-6.</title>
        <authorList>
            <person name="Mukherjee Avik.K."/>
            <person name="Izumyama S."/>
            <person name="Nakada-Tsukui K."/>
            <person name="Nozaki T."/>
        </authorList>
    </citation>
    <scope>NUCLEOTIDE SEQUENCE [LARGE SCALE GENOMIC DNA]</scope>
    <source>
        <strain evidence="9 10">HM1:IMSS clone 6</strain>
    </source>
</reference>
<dbReference type="VEuPathDB" id="AmoebaDB:EHI5A_063200"/>
<dbReference type="OMA" id="FMGINRT"/>
<dbReference type="Pfam" id="PF08743">
    <property type="entry name" value="Nse4_C"/>
    <property type="match status" value="1"/>
</dbReference>
<comment type="subunit">
    <text evidence="7">Component of the SMC5-SMC6 complex.</text>
</comment>
<evidence type="ECO:0000259" key="8">
    <source>
        <dbReference type="Pfam" id="PF08743"/>
    </source>
</evidence>
<sequence>MSTPNDRSAVRKELREIMQEIQAKHELLSNPDNDEIINFVDKAGKIFDKIDHPREAALDAECFTITSGVTLEKSQRLKTGFKMYDISSFITHFRDLYSENNDITENQLIKFGKEVLLSGWKVAPSNPLIHGIIIERKTRERKKTIKSDVGEAIKPKTVNADEWSAAKETPERIKMIKELLTKKGEMPFFQFVLNVKSFGQTVENIFYTSFLIKEGTAFIVVKNRVPYISISTSKKDSKKQENNSQTVCTLEYEMWKEMVDAVSPNFVQIIPHREVSKDALKAIEQYNTQKFYDSRFLSQPPSTRTSFLKRRKQD</sequence>
<dbReference type="VEuPathDB" id="AmoebaDB:EHI7A_038390"/>
<evidence type="ECO:0000256" key="4">
    <source>
        <dbReference type="ARBA" id="ARBA00023172"/>
    </source>
</evidence>
<evidence type="ECO:0000256" key="2">
    <source>
        <dbReference type="ARBA" id="ARBA00008997"/>
    </source>
</evidence>
<dbReference type="InterPro" id="IPR027786">
    <property type="entry name" value="Nse4/EID"/>
</dbReference>
<comment type="caution">
    <text evidence="9">The sequence shown here is derived from an EMBL/GenBank/DDBJ whole genome shotgun (WGS) entry which is preliminary data.</text>
</comment>
<dbReference type="AlphaFoldDB" id="A0A5K1UJL0"/>
<dbReference type="PANTHER" id="PTHR16140:SF0">
    <property type="entry name" value="NON-STRUCTURAL MAINTENANCE OF CHROMOSOMES ELEMENT 4"/>
    <property type="match status" value="1"/>
</dbReference>
<dbReference type="GO" id="GO:0006281">
    <property type="term" value="P:DNA repair"/>
    <property type="evidence" value="ECO:0007669"/>
    <property type="project" value="UniProtKB-UniRule"/>
</dbReference>
<dbReference type="GO" id="GO:0006310">
    <property type="term" value="P:DNA recombination"/>
    <property type="evidence" value="ECO:0007669"/>
    <property type="project" value="UniProtKB-UniRule"/>
</dbReference>
<feature type="domain" description="Non-structural maintenance of chromosome element 4 C-terminal" evidence="8">
    <location>
        <begin position="186"/>
        <end position="262"/>
    </location>
</feature>
<dbReference type="VEuPathDB" id="AmoebaDB:EHI_130900"/>
<evidence type="ECO:0000256" key="3">
    <source>
        <dbReference type="ARBA" id="ARBA00022763"/>
    </source>
</evidence>
<dbReference type="PANTHER" id="PTHR16140">
    <property type="entry name" value="NON-STRUCTURAL MAINTENANCE OF CHROMOSOMES ELEMENT 4"/>
    <property type="match status" value="1"/>
</dbReference>
<comment type="similarity">
    <text evidence="2 7">Belongs to the NSE4 family.</text>
</comment>
<dbReference type="GO" id="GO:0005634">
    <property type="term" value="C:nucleus"/>
    <property type="evidence" value="ECO:0007669"/>
    <property type="project" value="UniProtKB-SubCell"/>
</dbReference>
<keyword evidence="5 7" id="KW-0234">DNA repair</keyword>
<dbReference type="EMBL" id="BDEQ01000001">
    <property type="protein sequence ID" value="GAT93437.1"/>
    <property type="molecule type" value="Genomic_DNA"/>
</dbReference>
<keyword evidence="3 7" id="KW-0227">DNA damage</keyword>
<dbReference type="InterPro" id="IPR014854">
    <property type="entry name" value="Nse4_C"/>
</dbReference>
<keyword evidence="6 7" id="KW-0539">Nucleus</keyword>
<comment type="function">
    <text evidence="7">Component of the SMC5-SMC6 complex, that promotes sister chromatid alignment after DNA damage and facilitates double-stranded DNA breaks (DSBs) repair via homologous recombination between sister chromatids.</text>
</comment>
<evidence type="ECO:0000256" key="5">
    <source>
        <dbReference type="ARBA" id="ARBA00023204"/>
    </source>
</evidence>
<evidence type="ECO:0000256" key="7">
    <source>
        <dbReference type="RuleBase" id="RU365071"/>
    </source>
</evidence>
<keyword evidence="4 7" id="KW-0233">DNA recombination</keyword>
<dbReference type="GO" id="GO:0030915">
    <property type="term" value="C:Smc5-Smc6 complex"/>
    <property type="evidence" value="ECO:0007669"/>
    <property type="project" value="UniProtKB-UniRule"/>
</dbReference>
<evidence type="ECO:0000313" key="9">
    <source>
        <dbReference type="EMBL" id="GAT93437.1"/>
    </source>
</evidence>
<comment type="subcellular location">
    <subcellularLocation>
        <location evidence="1 7">Nucleus</location>
    </subcellularLocation>
</comment>
<dbReference type="Proteomes" id="UP000078387">
    <property type="component" value="Unassembled WGS sequence"/>
</dbReference>
<dbReference type="VEuPathDB" id="AmoebaDB:EHI8A_064940"/>